<feature type="region of interest" description="Disordered" evidence="1">
    <location>
        <begin position="196"/>
        <end position="232"/>
    </location>
</feature>
<protein>
    <submittedName>
        <fullName evidence="2">Uncharacterized protein</fullName>
    </submittedName>
</protein>
<evidence type="ECO:0000313" key="2">
    <source>
        <dbReference type="EMBL" id="RDB25830.1"/>
    </source>
</evidence>
<feature type="region of interest" description="Disordered" evidence="1">
    <location>
        <begin position="433"/>
        <end position="458"/>
    </location>
</feature>
<accession>A0A369JX69</accession>
<dbReference type="AlphaFoldDB" id="A0A369JX69"/>
<dbReference type="Proteomes" id="UP000076154">
    <property type="component" value="Unassembled WGS sequence"/>
</dbReference>
<gene>
    <name evidence="2" type="ORF">Hypma_006368</name>
</gene>
<feature type="compositionally biased region" description="Basic and acidic residues" evidence="1">
    <location>
        <begin position="199"/>
        <end position="210"/>
    </location>
</feature>
<proteinExistence type="predicted"/>
<comment type="caution">
    <text evidence="2">The sequence shown here is derived from an EMBL/GenBank/DDBJ whole genome shotgun (WGS) entry which is preliminary data.</text>
</comment>
<name>A0A369JX69_HYPMA</name>
<evidence type="ECO:0000256" key="1">
    <source>
        <dbReference type="SAM" id="MobiDB-lite"/>
    </source>
</evidence>
<dbReference type="EMBL" id="LUEZ02000040">
    <property type="protein sequence ID" value="RDB25830.1"/>
    <property type="molecule type" value="Genomic_DNA"/>
</dbReference>
<reference evidence="2" key="1">
    <citation type="submission" date="2018-04" db="EMBL/GenBank/DDBJ databases">
        <title>Whole genome sequencing of Hypsizygus marmoreus.</title>
        <authorList>
            <person name="Choi I.-G."/>
            <person name="Min B."/>
            <person name="Kim J.-G."/>
            <person name="Kim S."/>
            <person name="Oh Y.-L."/>
            <person name="Kong W.-S."/>
            <person name="Park H."/>
            <person name="Jeong J."/>
            <person name="Song E.-S."/>
        </authorList>
    </citation>
    <scope>NUCLEOTIDE SEQUENCE [LARGE SCALE GENOMIC DNA]</scope>
    <source>
        <strain evidence="2">51987-8</strain>
    </source>
</reference>
<feature type="region of interest" description="Disordered" evidence="1">
    <location>
        <begin position="1"/>
        <end position="63"/>
    </location>
</feature>
<dbReference type="InParanoid" id="A0A369JX69"/>
<feature type="compositionally biased region" description="Polar residues" evidence="1">
    <location>
        <begin position="1"/>
        <end position="17"/>
    </location>
</feature>
<keyword evidence="3" id="KW-1185">Reference proteome</keyword>
<feature type="compositionally biased region" description="Low complexity" evidence="1">
    <location>
        <begin position="442"/>
        <end position="455"/>
    </location>
</feature>
<organism evidence="2 3">
    <name type="scientific">Hypsizygus marmoreus</name>
    <name type="common">White beech mushroom</name>
    <name type="synonym">Agaricus marmoreus</name>
    <dbReference type="NCBI Taxonomy" id="39966"/>
    <lineage>
        <taxon>Eukaryota</taxon>
        <taxon>Fungi</taxon>
        <taxon>Dikarya</taxon>
        <taxon>Basidiomycota</taxon>
        <taxon>Agaricomycotina</taxon>
        <taxon>Agaricomycetes</taxon>
        <taxon>Agaricomycetidae</taxon>
        <taxon>Agaricales</taxon>
        <taxon>Tricholomatineae</taxon>
        <taxon>Lyophyllaceae</taxon>
        <taxon>Hypsizygus</taxon>
    </lineage>
</organism>
<evidence type="ECO:0000313" key="3">
    <source>
        <dbReference type="Proteomes" id="UP000076154"/>
    </source>
</evidence>
<sequence>MEGNFETGSNLESSSTHAGGYLDPSLDPQGLQYIPPHTPASFQPWPTDRRDASDSLYYGDLDPSMPISNNDPQYWPIPSATDYIPNNPSKPWSSKQMPDPEHGDDRMDLVPENVLGEAADCETLVVCLWIALTSLAGAIRGKQPAQLPEEIAKSVLNLEGLAGLDTSSTVHKTASSPSYPMLVSFDEHGRLQPGVRATEVSRKRDRDSPPTKRVNLGKGREVEVASAPPGNPRVNPRDSFWFGLLSATANVDTSFASVPAEDDPQLDDNFSPMQIPEQTAMLRALFGRETASGSMLSPTLNTVRITHAFALTSSQALTRIGQKLFYDNVTSIVRTQIMIHLPDLANAIRSGDIDEVIRLIHKYSTGDAFAHLRLNPDIVEAVEAGTDKYGHNSRKSKKGMFYNWMPKGDLTPQDEAKIYKEFKASIQQPTVKLAPKYNTPPSQASSSKASSSQASEVPNLPPDAALRWQIYDITFYQIHLTSLLNVNCCTAIFGMFSPRLILDLVNEGPPELILLAFTTAVVRIVLLSFSGGVTAPVDLYLHDLRYSDERGHLNRTMLYMADKLKDRSLARIRNLEARGAQGHYNVYRHRGYDAN</sequence>